<dbReference type="PANTHER" id="PTHR11537">
    <property type="entry name" value="VOLTAGE-GATED POTASSIUM CHANNEL"/>
    <property type="match status" value="1"/>
</dbReference>
<evidence type="ECO:0000256" key="13">
    <source>
        <dbReference type="SAM" id="Phobius"/>
    </source>
</evidence>
<gene>
    <name evidence="15" type="ORF">TCAL_04334</name>
</gene>
<dbReference type="AlphaFoldDB" id="A0A553PRM6"/>
<dbReference type="Proteomes" id="UP000318571">
    <property type="component" value="Chromosome 12"/>
</dbReference>
<keyword evidence="11" id="KW-0407">Ion channel</keyword>
<evidence type="ECO:0000256" key="4">
    <source>
        <dbReference type="ARBA" id="ARBA00022692"/>
    </source>
</evidence>
<keyword evidence="6" id="KW-0851">Voltage-gated channel</keyword>
<organism evidence="15 16">
    <name type="scientific">Tigriopus californicus</name>
    <name type="common">Marine copepod</name>
    <dbReference type="NCBI Taxonomy" id="6832"/>
    <lineage>
        <taxon>Eukaryota</taxon>
        <taxon>Metazoa</taxon>
        <taxon>Ecdysozoa</taxon>
        <taxon>Arthropoda</taxon>
        <taxon>Crustacea</taxon>
        <taxon>Multicrustacea</taxon>
        <taxon>Hexanauplia</taxon>
        <taxon>Copepoda</taxon>
        <taxon>Harpacticoida</taxon>
        <taxon>Harpacticidae</taxon>
        <taxon>Tigriopus</taxon>
    </lineage>
</organism>
<keyword evidence="10 13" id="KW-0472">Membrane</keyword>
<evidence type="ECO:0000259" key="14">
    <source>
        <dbReference type="SMART" id="SM00225"/>
    </source>
</evidence>
<keyword evidence="5" id="KW-0631">Potassium channel</keyword>
<evidence type="ECO:0000256" key="10">
    <source>
        <dbReference type="ARBA" id="ARBA00023136"/>
    </source>
</evidence>
<dbReference type="PRINTS" id="PR01491">
    <property type="entry name" value="KVCHANNEL"/>
</dbReference>
<keyword evidence="9" id="KW-0406">Ion transport</keyword>
<dbReference type="InterPro" id="IPR003131">
    <property type="entry name" value="T1-type_BTB"/>
</dbReference>
<feature type="domain" description="BTB" evidence="14">
    <location>
        <begin position="254"/>
        <end position="363"/>
    </location>
</feature>
<dbReference type="InterPro" id="IPR028325">
    <property type="entry name" value="VG_K_chnl"/>
</dbReference>
<dbReference type="PANTHER" id="PTHR11537:SF254">
    <property type="entry name" value="POTASSIUM VOLTAGE-GATED CHANNEL PROTEIN SHAB"/>
    <property type="match status" value="1"/>
</dbReference>
<evidence type="ECO:0000256" key="11">
    <source>
        <dbReference type="ARBA" id="ARBA00023303"/>
    </source>
</evidence>
<dbReference type="SUPFAM" id="SSF54695">
    <property type="entry name" value="POZ domain"/>
    <property type="match status" value="1"/>
</dbReference>
<evidence type="ECO:0000256" key="5">
    <source>
        <dbReference type="ARBA" id="ARBA00022826"/>
    </source>
</evidence>
<reference evidence="15 16" key="1">
    <citation type="journal article" date="2018" name="Nat. Ecol. Evol.">
        <title>Genomic signatures of mitonuclear coevolution across populations of Tigriopus californicus.</title>
        <authorList>
            <person name="Barreto F.S."/>
            <person name="Watson E.T."/>
            <person name="Lima T.G."/>
            <person name="Willett C.S."/>
            <person name="Edmands S."/>
            <person name="Li W."/>
            <person name="Burton R.S."/>
        </authorList>
    </citation>
    <scope>NUCLEOTIDE SEQUENCE [LARGE SCALE GENOMIC DNA]</scope>
    <source>
        <strain evidence="15 16">San Diego</strain>
    </source>
</reference>
<dbReference type="Pfam" id="PF00520">
    <property type="entry name" value="Ion_trans"/>
    <property type="match status" value="1"/>
</dbReference>
<sequence length="714" mass="80941">MVLKLNLSPVLPHFWEPGDPTLLDSSVDPRQGTSSWNHPRSHPDALLGRLQVDTTRSATTIAYSTPQDRHLTPRVSGENRVVVMSELCHAGEVKTIGLKVDSMHQALSQISQELTNIRNLLLSSPCSTNKQQQPQHLISSNSKTYPMDLKKVDPPQPSNGNVMVRAASVTLGNSNEEDAVQTKQADDPRRQSVKFLSSTHNFDDLDDEPGWHNTPPNKPDQSSRRNSIPSRFAKSIYPETEKDSSDANPTKNQVFITINVGGKRHDVRWDTLDKFPTSRLGRLRACPNLRGIRELCDDFSYPRREYYFDRSPRNFDAVLGLYRTGKLHLSQGVCVQDFCEELEYWGLCDLHLEPCCQHTYYRARWLLPVSMRMEEDMDDQFGCSSDILLVRGGFNILSHHLYFANVSGTLWLNLIYGALQKDSPGDEEHFIFAVAEAIFVGWFSFEYVVRFIAAPHKLRFAKVGMNVIDLLGVLPYFLSLGLSVINKNTGDSSEIDANSYQDEMMRIAQIFRIMRILRIFKLARHITGLQTLGFTLKNSYKELGLLMLVVIMGMLIFSGLAYVSEKNEEGTAFISMPQALYWAIITMTSVGYGDIYPTTWFGKLVGSACAICGVLCISLPIPIIVNNFNKFYEKAKIEEEIDIKRKKASWEEAKRDLLDARRKSCIAGVWYGCNSRGETIRRLSGSRIEHTKASKQGRRKERVTQIYQERSNIA</sequence>
<feature type="region of interest" description="Disordered" evidence="12">
    <location>
        <begin position="172"/>
        <end position="191"/>
    </location>
</feature>
<feature type="transmembrane region" description="Helical" evidence="13">
    <location>
        <begin position="431"/>
        <end position="453"/>
    </location>
</feature>
<dbReference type="InterPro" id="IPR003971">
    <property type="entry name" value="K_chnl_volt-dep_Kv5/Kv9"/>
</dbReference>
<dbReference type="STRING" id="6832.A0A553PRM6"/>
<protein>
    <recommendedName>
        <fullName evidence="14">BTB domain-containing protein</fullName>
    </recommendedName>
</protein>
<feature type="region of interest" description="Disordered" evidence="12">
    <location>
        <begin position="125"/>
        <end position="161"/>
    </location>
</feature>
<feature type="transmembrane region" description="Helical" evidence="13">
    <location>
        <begin position="465"/>
        <end position="485"/>
    </location>
</feature>
<evidence type="ECO:0000256" key="2">
    <source>
        <dbReference type="ARBA" id="ARBA00022448"/>
    </source>
</evidence>
<dbReference type="InterPro" id="IPR000210">
    <property type="entry name" value="BTB/POZ_dom"/>
</dbReference>
<dbReference type="Gene3D" id="3.30.710.10">
    <property type="entry name" value="Potassium Channel Kv1.1, Chain A"/>
    <property type="match status" value="1"/>
</dbReference>
<comment type="subcellular location">
    <subcellularLocation>
        <location evidence="1">Membrane</location>
        <topology evidence="1">Multi-pass membrane protein</topology>
    </subcellularLocation>
</comment>
<dbReference type="GO" id="GO:0051260">
    <property type="term" value="P:protein homooligomerization"/>
    <property type="evidence" value="ECO:0007669"/>
    <property type="project" value="InterPro"/>
</dbReference>
<feature type="compositionally biased region" description="Polar residues" evidence="12">
    <location>
        <begin position="125"/>
        <end position="144"/>
    </location>
</feature>
<evidence type="ECO:0000313" key="16">
    <source>
        <dbReference type="Proteomes" id="UP000318571"/>
    </source>
</evidence>
<evidence type="ECO:0000256" key="1">
    <source>
        <dbReference type="ARBA" id="ARBA00004141"/>
    </source>
</evidence>
<dbReference type="PRINTS" id="PR01494">
    <property type="entry name" value="KV9CHANNEL"/>
</dbReference>
<evidence type="ECO:0000256" key="7">
    <source>
        <dbReference type="ARBA" id="ARBA00022958"/>
    </source>
</evidence>
<keyword evidence="16" id="KW-1185">Reference proteome</keyword>
<feature type="transmembrane region" description="Helical" evidence="13">
    <location>
        <begin position="604"/>
        <end position="625"/>
    </location>
</feature>
<dbReference type="InterPro" id="IPR005821">
    <property type="entry name" value="Ion_trans_dom"/>
</dbReference>
<dbReference type="InterPro" id="IPR027359">
    <property type="entry name" value="Volt_channel_dom_sf"/>
</dbReference>
<keyword evidence="4 13" id="KW-0812">Transmembrane</keyword>
<dbReference type="Gene3D" id="1.20.120.350">
    <property type="entry name" value="Voltage-gated potassium channels. Chain C"/>
    <property type="match status" value="1"/>
</dbReference>
<keyword evidence="2" id="KW-0813">Transport</keyword>
<evidence type="ECO:0000256" key="12">
    <source>
        <dbReference type="SAM" id="MobiDB-lite"/>
    </source>
</evidence>
<dbReference type="Pfam" id="PF02214">
    <property type="entry name" value="BTB_2"/>
    <property type="match status" value="1"/>
</dbReference>
<keyword evidence="3" id="KW-0633">Potassium transport</keyword>
<keyword evidence="8 13" id="KW-1133">Transmembrane helix</keyword>
<dbReference type="GO" id="GO:0001508">
    <property type="term" value="P:action potential"/>
    <property type="evidence" value="ECO:0007669"/>
    <property type="project" value="TreeGrafter"/>
</dbReference>
<dbReference type="SUPFAM" id="SSF81324">
    <property type="entry name" value="Voltage-gated potassium channels"/>
    <property type="match status" value="1"/>
</dbReference>
<dbReference type="InterPro" id="IPR003968">
    <property type="entry name" value="K_chnl_volt-dep_Kv"/>
</dbReference>
<feature type="region of interest" description="Disordered" evidence="12">
    <location>
        <begin position="24"/>
        <end position="44"/>
    </location>
</feature>
<dbReference type="EMBL" id="VCGU01000001">
    <property type="protein sequence ID" value="TRY80333.1"/>
    <property type="molecule type" value="Genomic_DNA"/>
</dbReference>
<dbReference type="FunFam" id="1.10.287.70:FF:000002">
    <property type="entry name" value="Potassium voltage-gated channel subfamily a member"/>
    <property type="match status" value="1"/>
</dbReference>
<evidence type="ECO:0000256" key="3">
    <source>
        <dbReference type="ARBA" id="ARBA00022538"/>
    </source>
</evidence>
<evidence type="ECO:0000256" key="6">
    <source>
        <dbReference type="ARBA" id="ARBA00022882"/>
    </source>
</evidence>
<feature type="transmembrane region" description="Helical" evidence="13">
    <location>
        <begin position="570"/>
        <end position="592"/>
    </location>
</feature>
<dbReference type="GO" id="GO:0005251">
    <property type="term" value="F:delayed rectifier potassium channel activity"/>
    <property type="evidence" value="ECO:0007669"/>
    <property type="project" value="TreeGrafter"/>
</dbReference>
<dbReference type="GO" id="GO:0008076">
    <property type="term" value="C:voltage-gated potassium channel complex"/>
    <property type="evidence" value="ECO:0007669"/>
    <property type="project" value="InterPro"/>
</dbReference>
<feature type="region of interest" description="Disordered" evidence="12">
    <location>
        <begin position="200"/>
        <end position="250"/>
    </location>
</feature>
<accession>A0A553PRM6</accession>
<dbReference type="SMART" id="SM00225">
    <property type="entry name" value="BTB"/>
    <property type="match status" value="1"/>
</dbReference>
<feature type="transmembrane region" description="Helical" evidence="13">
    <location>
        <begin position="543"/>
        <end position="563"/>
    </location>
</feature>
<comment type="caution">
    <text evidence="15">The sequence shown here is derived from an EMBL/GenBank/DDBJ whole genome shotgun (WGS) entry which is preliminary data.</text>
</comment>
<evidence type="ECO:0000256" key="9">
    <source>
        <dbReference type="ARBA" id="ARBA00023065"/>
    </source>
</evidence>
<dbReference type="InterPro" id="IPR011333">
    <property type="entry name" value="SKP1/BTB/POZ_sf"/>
</dbReference>
<name>A0A553PRM6_TIGCA</name>
<evidence type="ECO:0000256" key="8">
    <source>
        <dbReference type="ARBA" id="ARBA00022989"/>
    </source>
</evidence>
<keyword evidence="7" id="KW-0630">Potassium</keyword>
<dbReference type="Gene3D" id="1.10.287.70">
    <property type="match status" value="1"/>
</dbReference>
<proteinExistence type="predicted"/>
<dbReference type="PRINTS" id="PR00169">
    <property type="entry name" value="KCHANNEL"/>
</dbReference>
<evidence type="ECO:0000313" key="15">
    <source>
        <dbReference type="EMBL" id="TRY80333.1"/>
    </source>
</evidence>